<protein>
    <submittedName>
        <fullName evidence="2">NTF2 domain-containing protein</fullName>
    </submittedName>
</protein>
<reference evidence="2" key="1">
    <citation type="submission" date="2019-12" db="UniProtKB">
        <authorList>
            <consortium name="WormBaseParasite"/>
        </authorList>
    </citation>
    <scope>IDENTIFICATION</scope>
</reference>
<name>A0A5S6QQH8_TRIMR</name>
<organism evidence="1 2">
    <name type="scientific">Trichuris muris</name>
    <name type="common">Mouse whipworm</name>
    <dbReference type="NCBI Taxonomy" id="70415"/>
    <lineage>
        <taxon>Eukaryota</taxon>
        <taxon>Metazoa</taxon>
        <taxon>Ecdysozoa</taxon>
        <taxon>Nematoda</taxon>
        <taxon>Enoplea</taxon>
        <taxon>Dorylaimia</taxon>
        <taxon>Trichinellida</taxon>
        <taxon>Trichuridae</taxon>
        <taxon>Trichuris</taxon>
    </lineage>
</organism>
<dbReference type="InterPro" id="IPR032710">
    <property type="entry name" value="NTF2-like_dom_sf"/>
</dbReference>
<evidence type="ECO:0000313" key="1">
    <source>
        <dbReference type="Proteomes" id="UP000046395"/>
    </source>
</evidence>
<proteinExistence type="predicted"/>
<dbReference type="WBParaSite" id="TMUE_2000009132.1">
    <property type="protein sequence ID" value="TMUE_2000009132.1"/>
    <property type="gene ID" value="WBGene00286206"/>
</dbReference>
<accession>A0A5S6QQH8</accession>
<keyword evidence="1" id="KW-1185">Reference proteome</keyword>
<dbReference type="Proteomes" id="UP000046395">
    <property type="component" value="Unassembled WGS sequence"/>
</dbReference>
<sequence length="153" mass="17402">MEIVPFGVSIFSRPFWLPGAMRHDDLRSMTLASDVASIFLGRYHQVNLYEHLSKEANNLFVAGATLLFDGNKLASIEAISLFYRSIGEVQSEVVHCDAQLIRHTQVPYIVMSVVTRERDVRRGGQQRAYHTLVLSKVAEQYKIKSSIIRHMPL</sequence>
<dbReference type="Gene3D" id="3.10.450.50">
    <property type="match status" value="1"/>
</dbReference>
<dbReference type="AlphaFoldDB" id="A0A5S6QQH8"/>
<evidence type="ECO:0000313" key="2">
    <source>
        <dbReference type="WBParaSite" id="TMUE_2000009132.1"/>
    </source>
</evidence>
<dbReference type="SUPFAM" id="SSF54427">
    <property type="entry name" value="NTF2-like"/>
    <property type="match status" value="1"/>
</dbReference>